<dbReference type="EMBL" id="AAVO02000021">
    <property type="protein sequence ID" value="EDM85940.1"/>
    <property type="molecule type" value="Genomic_DNA"/>
</dbReference>
<evidence type="ECO:0000256" key="2">
    <source>
        <dbReference type="ARBA" id="ARBA00022475"/>
    </source>
</evidence>
<feature type="transmembrane region" description="Helical" evidence="6">
    <location>
        <begin position="20"/>
        <end position="40"/>
    </location>
</feature>
<evidence type="ECO:0000256" key="4">
    <source>
        <dbReference type="ARBA" id="ARBA00022989"/>
    </source>
</evidence>
<protein>
    <recommendedName>
        <fullName evidence="7">Cardiolipin synthase N-terminal domain-containing protein</fullName>
    </recommendedName>
</protein>
<dbReference type="eggNOG" id="COG1502">
    <property type="taxonomic scope" value="Bacteria"/>
</dbReference>
<keyword evidence="5 6" id="KW-0472">Membrane</keyword>
<reference evidence="8 9" key="2">
    <citation type="submission" date="2007-04" db="EMBL/GenBank/DDBJ databases">
        <title>Draft genome sequence of Ruminococcus obeum (ATCC 29174).</title>
        <authorList>
            <person name="Sudarsanam P."/>
            <person name="Ley R."/>
            <person name="Guruge J."/>
            <person name="Turnbaugh P.J."/>
            <person name="Mahowald M."/>
            <person name="Liep D."/>
            <person name="Gordon J."/>
        </authorList>
    </citation>
    <scope>NUCLEOTIDE SEQUENCE [LARGE SCALE GENOMIC DNA]</scope>
    <source>
        <strain evidence="8 9">ATCC 29174</strain>
    </source>
</reference>
<keyword evidence="3 6" id="KW-0812">Transmembrane</keyword>
<dbReference type="HOGENOM" id="CLU_1666023_0_0_9"/>
<evidence type="ECO:0000256" key="3">
    <source>
        <dbReference type="ARBA" id="ARBA00022692"/>
    </source>
</evidence>
<evidence type="ECO:0000256" key="1">
    <source>
        <dbReference type="ARBA" id="ARBA00004651"/>
    </source>
</evidence>
<dbReference type="Pfam" id="PF13396">
    <property type="entry name" value="PLDc_N"/>
    <property type="match status" value="1"/>
</dbReference>
<evidence type="ECO:0000313" key="8">
    <source>
        <dbReference type="EMBL" id="EDM85940.1"/>
    </source>
</evidence>
<dbReference type="Proteomes" id="UP000006002">
    <property type="component" value="Unassembled WGS sequence"/>
</dbReference>
<feature type="domain" description="Cardiolipin synthase N-terminal" evidence="7">
    <location>
        <begin position="57"/>
        <end position="94"/>
    </location>
</feature>
<name>A5ZWR2_9FIRM</name>
<feature type="transmembrane region" description="Helical" evidence="6">
    <location>
        <begin position="75"/>
        <end position="95"/>
    </location>
</feature>
<comment type="subcellular location">
    <subcellularLocation>
        <location evidence="1">Cell membrane</location>
        <topology evidence="1">Multi-pass membrane protein</topology>
    </subcellularLocation>
</comment>
<reference evidence="8 9" key="1">
    <citation type="submission" date="2007-03" db="EMBL/GenBank/DDBJ databases">
        <authorList>
            <person name="Fulton L."/>
            <person name="Clifton S."/>
            <person name="Fulton B."/>
            <person name="Xu J."/>
            <person name="Minx P."/>
            <person name="Pepin K.H."/>
            <person name="Johnson M."/>
            <person name="Thiruvilangam P."/>
            <person name="Bhonagiri V."/>
            <person name="Nash W.E."/>
            <person name="Mardis E.R."/>
            <person name="Wilson R.K."/>
        </authorList>
    </citation>
    <scope>NUCLEOTIDE SEQUENCE [LARGE SCALE GENOMIC DNA]</scope>
    <source>
        <strain evidence="8 9">ATCC 29174</strain>
    </source>
</reference>
<sequence>MKQDTLEGKAKTKNGVKRLCFSIICILLEVVFIITIVTRLNEYAEIINLFTRILSGILVLRLYASDKTSSMKMPWVILILIFPIMGVGLYLLIGLNGGTHKMRERYAEIDSKLLPMLSDNQECLSKIKRNNSESRKYSKLHTKKFAVSNLSEYGYCVF</sequence>
<keyword evidence="4 6" id="KW-1133">Transmembrane helix</keyword>
<comment type="caution">
    <text evidence="8">The sequence shown here is derived from an EMBL/GenBank/DDBJ whole genome shotgun (WGS) entry which is preliminary data.</text>
</comment>
<proteinExistence type="predicted"/>
<keyword evidence="2" id="KW-1003">Cell membrane</keyword>
<evidence type="ECO:0000256" key="5">
    <source>
        <dbReference type="ARBA" id="ARBA00023136"/>
    </source>
</evidence>
<dbReference type="AlphaFoldDB" id="A5ZWR2"/>
<gene>
    <name evidence="8" type="ORF">RUMOBE_03456</name>
</gene>
<evidence type="ECO:0000313" key="9">
    <source>
        <dbReference type="Proteomes" id="UP000006002"/>
    </source>
</evidence>
<evidence type="ECO:0000256" key="6">
    <source>
        <dbReference type="SAM" id="Phobius"/>
    </source>
</evidence>
<organism evidence="8 9">
    <name type="scientific">Blautia obeum ATCC 29174</name>
    <dbReference type="NCBI Taxonomy" id="411459"/>
    <lineage>
        <taxon>Bacteria</taxon>
        <taxon>Bacillati</taxon>
        <taxon>Bacillota</taxon>
        <taxon>Clostridia</taxon>
        <taxon>Lachnospirales</taxon>
        <taxon>Lachnospiraceae</taxon>
        <taxon>Blautia</taxon>
    </lineage>
</organism>
<evidence type="ECO:0000259" key="7">
    <source>
        <dbReference type="Pfam" id="PF13396"/>
    </source>
</evidence>
<dbReference type="InterPro" id="IPR027379">
    <property type="entry name" value="CLS_N"/>
</dbReference>
<dbReference type="GO" id="GO:0005886">
    <property type="term" value="C:plasma membrane"/>
    <property type="evidence" value="ECO:0007669"/>
    <property type="project" value="UniProtKB-SubCell"/>
</dbReference>
<accession>A5ZWR2</accession>